<reference evidence="2 3" key="1">
    <citation type="journal article" date="2015" name="Stand. Genomic Sci.">
        <title>Genomic Encyclopedia of Bacterial and Archaeal Type Strains, Phase III: the genomes of soil and plant-associated and newly described type strains.</title>
        <authorList>
            <person name="Whitman W.B."/>
            <person name="Woyke T."/>
            <person name="Klenk H.P."/>
            <person name="Zhou Y."/>
            <person name="Lilburn T.G."/>
            <person name="Beck B.J."/>
            <person name="De Vos P."/>
            <person name="Vandamme P."/>
            <person name="Eisen J.A."/>
            <person name="Garrity G."/>
            <person name="Hugenholtz P."/>
            <person name="Kyrpides N.C."/>
        </authorList>
    </citation>
    <scope>NUCLEOTIDE SEQUENCE [LARGE SCALE GENOMIC DNA]</scope>
    <source>
        <strain evidence="2 3">CECT 7306</strain>
    </source>
</reference>
<feature type="transmembrane region" description="Helical" evidence="1">
    <location>
        <begin position="236"/>
        <end position="257"/>
    </location>
</feature>
<dbReference type="Proteomes" id="UP000276232">
    <property type="component" value="Unassembled WGS sequence"/>
</dbReference>
<evidence type="ECO:0000313" key="2">
    <source>
        <dbReference type="EMBL" id="ROP43888.1"/>
    </source>
</evidence>
<feature type="transmembrane region" description="Helical" evidence="1">
    <location>
        <begin position="473"/>
        <end position="500"/>
    </location>
</feature>
<keyword evidence="3" id="KW-1185">Reference proteome</keyword>
<feature type="transmembrane region" description="Helical" evidence="1">
    <location>
        <begin position="24"/>
        <end position="49"/>
    </location>
</feature>
<evidence type="ECO:0000313" key="3">
    <source>
        <dbReference type="Proteomes" id="UP000276232"/>
    </source>
</evidence>
<dbReference type="OrthoDB" id="3261041at2"/>
<dbReference type="RefSeq" id="WP_123379556.1">
    <property type="nucleotide sequence ID" value="NZ_RJKN01000003.1"/>
</dbReference>
<name>A0A3N1HMZ3_9ACTN</name>
<keyword evidence="1" id="KW-1133">Transmembrane helix</keyword>
<feature type="transmembrane region" description="Helical" evidence="1">
    <location>
        <begin position="55"/>
        <end position="79"/>
    </location>
</feature>
<evidence type="ECO:0000256" key="1">
    <source>
        <dbReference type="SAM" id="Phobius"/>
    </source>
</evidence>
<feature type="transmembrane region" description="Helical" evidence="1">
    <location>
        <begin position="310"/>
        <end position="330"/>
    </location>
</feature>
<proteinExistence type="predicted"/>
<keyword evidence="1" id="KW-0472">Membrane</keyword>
<feature type="transmembrane region" description="Helical" evidence="1">
    <location>
        <begin position="142"/>
        <end position="170"/>
    </location>
</feature>
<dbReference type="EMBL" id="RJKN01000003">
    <property type="protein sequence ID" value="ROP43888.1"/>
    <property type="molecule type" value="Genomic_DNA"/>
</dbReference>
<organism evidence="2 3">
    <name type="scientific">Pseudokineococcus lusitanus</name>
    <dbReference type="NCBI Taxonomy" id="763993"/>
    <lineage>
        <taxon>Bacteria</taxon>
        <taxon>Bacillati</taxon>
        <taxon>Actinomycetota</taxon>
        <taxon>Actinomycetes</taxon>
        <taxon>Kineosporiales</taxon>
        <taxon>Kineosporiaceae</taxon>
        <taxon>Pseudokineococcus</taxon>
    </lineage>
</organism>
<keyword evidence="1" id="KW-0812">Transmembrane</keyword>
<accession>A0A3N1HMZ3</accession>
<protein>
    <submittedName>
        <fullName evidence="2">ABC-2 type transport system permease protein</fullName>
    </submittedName>
</protein>
<dbReference type="InParanoid" id="A0A3N1HMZ3"/>
<feature type="transmembrane region" description="Helical" evidence="1">
    <location>
        <begin position="177"/>
        <end position="196"/>
    </location>
</feature>
<feature type="transmembrane region" description="Helical" evidence="1">
    <location>
        <begin position="386"/>
        <end position="407"/>
    </location>
</feature>
<comment type="caution">
    <text evidence="2">The sequence shown here is derived from an EMBL/GenBank/DDBJ whole genome shotgun (WGS) entry which is preliminary data.</text>
</comment>
<feature type="transmembrane region" description="Helical" evidence="1">
    <location>
        <begin position="506"/>
        <end position="527"/>
    </location>
</feature>
<sequence>MVAVVLRLRLALWAASLRRDRWRVVVLVLGGLYGLGVTAGVVVGLAALAAAPADVARGVVVVGGAVLVLAWTVVPVVAFGVDPSLDPARFATLPVEPRRLVVGLLLAALVGVPGVLTLVVGLGSALPWAGRGAAAGLPAVAAGLLGGVLGVLTAVAAGRLLTAAAAVVLARRRAQEAVAVLVVLSLVAAGPALAAVTARGVTVPRPGALVDVLAWTPPGLAWAVGADVAAGAAGTAALRLGLAAAVLALLLVGWTAVLGRRLAGRAGAGGAEAPSGRAPGRHGRGPHLPDGARWAVAARCLRYWRRDPRYLVAAAGGLLLPLGLGALAVAGALPVPLLWTAGALAGLVLGTALHNDVALDGPAFWSHLAVGVRGVDDRAGRVLAQLLWALPTTAAVALGGAAAAVAAGRAAGAGGPGPDGPVAEAAWAAGSLASAVALLLAGTAVSSVLSAVRPYPAQAADESPFGSPSGAALPGALAQSLVLLGTGVLALPALVAALLGVVWQPAAAVVALALALGGGAVQVVAGVRAGGALVDRRGPELLAAVRRDR</sequence>
<feature type="transmembrane region" description="Helical" evidence="1">
    <location>
        <begin position="427"/>
        <end position="452"/>
    </location>
</feature>
<feature type="transmembrane region" description="Helical" evidence="1">
    <location>
        <begin position="100"/>
        <end position="122"/>
    </location>
</feature>
<dbReference type="AlphaFoldDB" id="A0A3N1HMZ3"/>
<gene>
    <name evidence="2" type="ORF">EDC03_1484</name>
</gene>
<feature type="transmembrane region" description="Helical" evidence="1">
    <location>
        <begin position="336"/>
        <end position="353"/>
    </location>
</feature>